<evidence type="ECO:0000259" key="14">
    <source>
        <dbReference type="SMART" id="SM01263"/>
    </source>
</evidence>
<dbReference type="EC" id="3.4.11.2" evidence="5"/>
<proteinExistence type="inferred from homology"/>
<evidence type="ECO:0000313" key="16">
    <source>
        <dbReference type="Proteomes" id="UP001381174"/>
    </source>
</evidence>
<dbReference type="EMBL" id="JBBBNY010000001">
    <property type="protein sequence ID" value="MEI7035442.1"/>
    <property type="molecule type" value="Genomic_DNA"/>
</dbReference>
<dbReference type="RefSeq" id="WP_336806053.1">
    <property type="nucleotide sequence ID" value="NZ_JBBBNY010000001.1"/>
</dbReference>
<dbReference type="Pfam" id="PF09127">
    <property type="entry name" value="Leuk-A4-hydro_C"/>
    <property type="match status" value="1"/>
</dbReference>
<dbReference type="Gene3D" id="1.10.390.10">
    <property type="entry name" value="Neutral Protease Domain 2"/>
    <property type="match status" value="1"/>
</dbReference>
<protein>
    <recommendedName>
        <fullName evidence="6">Aminopeptidase N</fullName>
        <ecNumber evidence="5">3.4.11.2</ecNumber>
    </recommendedName>
</protein>
<dbReference type="PRINTS" id="PR00756">
    <property type="entry name" value="ALADIPTASE"/>
</dbReference>
<keyword evidence="16" id="KW-1185">Reference proteome</keyword>
<comment type="caution">
    <text evidence="15">The sequence shown here is derived from an EMBL/GenBank/DDBJ whole genome shotgun (WGS) entry which is preliminary data.</text>
</comment>
<comment type="catalytic activity">
    <reaction evidence="1">
        <text>Release of an N-terminal amino acid, Xaa-|-Yaa- from a peptide, amide or arylamide. Xaa is preferably Ala, but may be most amino acids including Pro (slow action). When a terminal hydrophobic residue is followed by a prolyl residue, the two may be released as an intact Xaa-Pro dipeptide.</text>
        <dbReference type="EC" id="3.4.11.2"/>
    </reaction>
</comment>
<dbReference type="InterPro" id="IPR014782">
    <property type="entry name" value="Peptidase_M1_dom"/>
</dbReference>
<dbReference type="InterPro" id="IPR015211">
    <property type="entry name" value="Peptidase_M1_C"/>
</dbReference>
<evidence type="ECO:0000256" key="8">
    <source>
        <dbReference type="ARBA" id="ARBA00022670"/>
    </source>
</evidence>
<keyword evidence="12" id="KW-0482">Metalloprotease</keyword>
<dbReference type="Proteomes" id="UP001381174">
    <property type="component" value="Unassembled WGS sequence"/>
</dbReference>
<evidence type="ECO:0000256" key="9">
    <source>
        <dbReference type="ARBA" id="ARBA00022723"/>
    </source>
</evidence>
<dbReference type="InterPro" id="IPR016024">
    <property type="entry name" value="ARM-type_fold"/>
</dbReference>
<dbReference type="Pfam" id="PF01433">
    <property type="entry name" value="Peptidase_M1"/>
    <property type="match status" value="1"/>
</dbReference>
<keyword evidence="13" id="KW-0732">Signal</keyword>
<keyword evidence="10" id="KW-0378">Hydrolase</keyword>
<evidence type="ECO:0000256" key="4">
    <source>
        <dbReference type="ARBA" id="ARBA00010136"/>
    </source>
</evidence>
<evidence type="ECO:0000313" key="15">
    <source>
        <dbReference type="EMBL" id="MEI7035442.1"/>
    </source>
</evidence>
<comment type="cofactor">
    <cofactor evidence="2">
        <name>Zn(2+)</name>
        <dbReference type="ChEBI" id="CHEBI:29105"/>
    </cofactor>
</comment>
<feature type="domain" description="Peptidase M1 leukotriene A4 hydrolase/aminopeptidase C-terminal" evidence="14">
    <location>
        <begin position="471"/>
        <end position="610"/>
    </location>
</feature>
<dbReference type="InterPro" id="IPR038502">
    <property type="entry name" value="M1_LTA-4_hydro/amino_C_sf"/>
</dbReference>
<keyword evidence="8" id="KW-0645">Protease</keyword>
<comment type="similarity">
    <text evidence="4">Belongs to the peptidase M1 family.</text>
</comment>
<evidence type="ECO:0000256" key="1">
    <source>
        <dbReference type="ARBA" id="ARBA00000098"/>
    </source>
</evidence>
<organism evidence="15 16">
    <name type="scientific">Fulvimonas yonginensis</name>
    <dbReference type="NCBI Taxonomy" id="1495200"/>
    <lineage>
        <taxon>Bacteria</taxon>
        <taxon>Pseudomonadati</taxon>
        <taxon>Pseudomonadota</taxon>
        <taxon>Gammaproteobacteria</taxon>
        <taxon>Lysobacterales</taxon>
        <taxon>Rhodanobacteraceae</taxon>
        <taxon>Fulvimonas</taxon>
    </lineage>
</organism>
<dbReference type="CDD" id="cd09599">
    <property type="entry name" value="M1_LTA4H"/>
    <property type="match status" value="1"/>
</dbReference>
<dbReference type="Gene3D" id="2.60.40.1730">
    <property type="entry name" value="tricorn interacting facor f3 domain"/>
    <property type="match status" value="1"/>
</dbReference>
<dbReference type="InterPro" id="IPR045357">
    <property type="entry name" value="Aminopeptidase_N-like_N"/>
</dbReference>
<dbReference type="SUPFAM" id="SSF63737">
    <property type="entry name" value="Leukotriene A4 hydrolase N-terminal domain"/>
    <property type="match status" value="1"/>
</dbReference>
<feature type="signal peptide" evidence="13">
    <location>
        <begin position="1"/>
        <end position="20"/>
    </location>
</feature>
<keyword evidence="7" id="KW-0963">Cytoplasm</keyword>
<dbReference type="InterPro" id="IPR027268">
    <property type="entry name" value="Peptidase_M4/M1_CTD_sf"/>
</dbReference>
<comment type="subcellular location">
    <subcellularLocation>
        <location evidence="3">Cytoplasm</location>
    </subcellularLocation>
</comment>
<evidence type="ECO:0000256" key="5">
    <source>
        <dbReference type="ARBA" id="ARBA00012564"/>
    </source>
</evidence>
<evidence type="ECO:0000256" key="13">
    <source>
        <dbReference type="SAM" id="SignalP"/>
    </source>
</evidence>
<dbReference type="PANTHER" id="PTHR45726:SF3">
    <property type="entry name" value="LEUKOTRIENE A-4 HYDROLASE"/>
    <property type="match status" value="1"/>
</dbReference>
<dbReference type="InterPro" id="IPR034015">
    <property type="entry name" value="M1_LTA4H"/>
</dbReference>
<feature type="chain" id="PRO_5046159522" description="Aminopeptidase N" evidence="13">
    <location>
        <begin position="21"/>
        <end position="617"/>
    </location>
</feature>
<dbReference type="PANTHER" id="PTHR45726">
    <property type="entry name" value="LEUKOTRIENE A-4 HYDROLASE"/>
    <property type="match status" value="1"/>
</dbReference>
<sequence length="617" mass="67635">MRALPVLALGAFLLPLSVLAADPHSYAQPEQVRVTHLDLDLAVDFPRRQLDGTATLTLDWKNPKAAALVLDTRDLKIARVEGLDAAGRATALKFALAPRDKELGSKLTIQTPKHPAKVRIAYATVPTASGLQWLTPAQTADKKLPFMFSQSESIHARSWVPLQDSPAIRFTYTAHVTAPKDVRVVMSAINDAKHPLDGDFRFDQPHPIPSYLLAIAAGDIAVKETGPRSAVYAEPSVVGKAAHEFEDTGKLIEATETLYGPYAWGRYDILVLPPSFPFGGMENPNMTFATPTVLVGDKSLVSLVSHELAHSWSGNLVTAAAWRDIWLNEGFTTYVQGRITEAVYGKALADEEALLSARALQKSIGGMPANAQRLAPEPRGIGADDALSDVAYDKGSWFLRTLEQRFGRATFDGWLKGYFHRHAFTSITTEQMLADLKTNLFDAHPGVMDWSEVQAWVYQPGIPKDAPLPTSPRFDAIDRERAAFLAGTLDAGQLDAKGWNTQEWMYFLDRLPDVPPLSKMKQLDAVWHLTGTPNAEIGMRWYSHAIAAGDQAVWEAAREHMTRIGRMYLTLPVYKAFAATPEGLAYAKAAYAQAKDGYHPMTQGAIESILAKAAKGK</sequence>
<evidence type="ECO:0000256" key="2">
    <source>
        <dbReference type="ARBA" id="ARBA00001947"/>
    </source>
</evidence>
<dbReference type="InterPro" id="IPR042097">
    <property type="entry name" value="Aminopeptidase_N-like_N_sf"/>
</dbReference>
<evidence type="ECO:0000256" key="10">
    <source>
        <dbReference type="ARBA" id="ARBA00022801"/>
    </source>
</evidence>
<name>A0ABU8J8M3_9GAMM</name>
<dbReference type="Gene3D" id="3.30.2010.30">
    <property type="match status" value="1"/>
</dbReference>
<reference evidence="15 16" key="1">
    <citation type="journal article" date="2014" name="Int. J. Syst. Evol. Microbiol.">
        <title>Fulvimonas yonginensis sp. nov., isolated from greenhouse soil, and emended description of the genus Fulvimonas.</title>
        <authorList>
            <person name="Ahn J.H."/>
            <person name="Kim S.J."/>
            <person name="Weon H.Y."/>
            <person name="Hong S.B."/>
            <person name="Seok S.J."/>
            <person name="Kwon S.W."/>
        </authorList>
    </citation>
    <scope>NUCLEOTIDE SEQUENCE [LARGE SCALE GENOMIC DNA]</scope>
    <source>
        <strain evidence="15 16">KACC 16952</strain>
    </source>
</reference>
<dbReference type="SMART" id="SM01263">
    <property type="entry name" value="Leuk-A4-hydro_C"/>
    <property type="match status" value="1"/>
</dbReference>
<evidence type="ECO:0000256" key="11">
    <source>
        <dbReference type="ARBA" id="ARBA00022833"/>
    </source>
</evidence>
<dbReference type="Pfam" id="PF17900">
    <property type="entry name" value="Peptidase_M1_N"/>
    <property type="match status" value="1"/>
</dbReference>
<evidence type="ECO:0000256" key="7">
    <source>
        <dbReference type="ARBA" id="ARBA00022490"/>
    </source>
</evidence>
<gene>
    <name evidence="15" type="ORF">WAT24_01585</name>
</gene>
<dbReference type="InterPro" id="IPR049980">
    <property type="entry name" value="LTA4H_cat"/>
</dbReference>
<accession>A0ABU8J8M3</accession>
<evidence type="ECO:0000256" key="6">
    <source>
        <dbReference type="ARBA" id="ARBA00015611"/>
    </source>
</evidence>
<dbReference type="SUPFAM" id="SSF48371">
    <property type="entry name" value="ARM repeat"/>
    <property type="match status" value="1"/>
</dbReference>
<dbReference type="SUPFAM" id="SSF55486">
    <property type="entry name" value="Metalloproteases ('zincins'), catalytic domain"/>
    <property type="match status" value="1"/>
</dbReference>
<keyword evidence="11" id="KW-0862">Zinc</keyword>
<evidence type="ECO:0000256" key="3">
    <source>
        <dbReference type="ARBA" id="ARBA00004496"/>
    </source>
</evidence>
<evidence type="ECO:0000256" key="12">
    <source>
        <dbReference type="ARBA" id="ARBA00023049"/>
    </source>
</evidence>
<dbReference type="InterPro" id="IPR001930">
    <property type="entry name" value="Peptidase_M1"/>
</dbReference>
<dbReference type="Gene3D" id="1.25.40.320">
    <property type="entry name" value="Peptidase M1, leukotriene A4 hydrolase/aminopeptidase C-terminal domain"/>
    <property type="match status" value="1"/>
</dbReference>
<keyword evidence="9" id="KW-0479">Metal-binding</keyword>